<evidence type="ECO:0000313" key="1">
    <source>
        <dbReference type="EMBL" id="OLR94432.1"/>
    </source>
</evidence>
<sequence>MTGFHIDPDAVTARLRHLLELADSVATHAEAAAELAQSHPLLGTSPPATRLSDRLVEAAGDAGLAGEAAAAESEVRDFRKALSDTLTDYERCEFDNRRRMRS</sequence>
<evidence type="ECO:0008006" key="3">
    <source>
        <dbReference type="Google" id="ProtNLM"/>
    </source>
</evidence>
<organism evidence="1 2">
    <name type="scientific">Actinokineospora bangkokensis</name>
    <dbReference type="NCBI Taxonomy" id="1193682"/>
    <lineage>
        <taxon>Bacteria</taxon>
        <taxon>Bacillati</taxon>
        <taxon>Actinomycetota</taxon>
        <taxon>Actinomycetes</taxon>
        <taxon>Pseudonocardiales</taxon>
        <taxon>Pseudonocardiaceae</taxon>
        <taxon>Actinokineospora</taxon>
    </lineage>
</organism>
<comment type="caution">
    <text evidence="1">The sequence shown here is derived from an EMBL/GenBank/DDBJ whole genome shotgun (WGS) entry which is preliminary data.</text>
</comment>
<dbReference type="OrthoDB" id="3688895at2"/>
<dbReference type="EMBL" id="MKQR01000007">
    <property type="protein sequence ID" value="OLR94432.1"/>
    <property type="molecule type" value="Genomic_DNA"/>
</dbReference>
<accession>A0A1Q9LQY8</accession>
<name>A0A1Q9LQY8_9PSEU</name>
<gene>
    <name evidence="1" type="ORF">BJP25_11790</name>
</gene>
<evidence type="ECO:0000313" key="2">
    <source>
        <dbReference type="Proteomes" id="UP000186040"/>
    </source>
</evidence>
<dbReference type="Proteomes" id="UP000186040">
    <property type="component" value="Unassembled WGS sequence"/>
</dbReference>
<dbReference type="AlphaFoldDB" id="A0A1Q9LQY8"/>
<protein>
    <recommendedName>
        <fullName evidence="3">PE domain-containing protein</fullName>
    </recommendedName>
</protein>
<proteinExistence type="predicted"/>
<reference evidence="1 2" key="1">
    <citation type="submission" date="2016-10" db="EMBL/GenBank/DDBJ databases">
        <title>The Draft Genome Sequence of Actinokineospora bangkokensis 44EHWT reveals the biosynthetic pathway of antifungal compounds Thailandins with unusual extender unit butylmalonyl-CoA.</title>
        <authorList>
            <person name="Greule A."/>
            <person name="Intra B."/>
            <person name="Flemming S."/>
            <person name="Rommel M.G."/>
            <person name="Panbangred W."/>
            <person name="Bechthold A."/>
        </authorList>
    </citation>
    <scope>NUCLEOTIDE SEQUENCE [LARGE SCALE GENOMIC DNA]</scope>
    <source>
        <strain evidence="1 2">44EHW</strain>
    </source>
</reference>
<keyword evidence="2" id="KW-1185">Reference proteome</keyword>
<dbReference type="STRING" id="1193682.BJP25_11790"/>
<dbReference type="RefSeq" id="WP_075973814.1">
    <property type="nucleotide sequence ID" value="NZ_MKQR01000007.1"/>
</dbReference>